<dbReference type="PANTHER" id="PTHR30086:SF20">
    <property type="entry name" value="ARGININE EXPORTER PROTEIN ARGO-RELATED"/>
    <property type="match status" value="1"/>
</dbReference>
<name>A0A0G4QFL9_9GAMM</name>
<keyword evidence="4" id="KW-0029">Amino-acid transport</keyword>
<protein>
    <submittedName>
        <fullName evidence="8">Cysteine/O-acetylserine efflux protein</fullName>
    </submittedName>
</protein>
<evidence type="ECO:0000313" key="9">
    <source>
        <dbReference type="Proteomes" id="UP000183920"/>
    </source>
</evidence>
<dbReference type="PANTHER" id="PTHR30086">
    <property type="entry name" value="ARGININE EXPORTER PROTEIN ARGO"/>
    <property type="match status" value="1"/>
</dbReference>
<dbReference type="GO" id="GO:0005886">
    <property type="term" value="C:plasma membrane"/>
    <property type="evidence" value="ECO:0007669"/>
    <property type="project" value="UniProtKB-SubCell"/>
</dbReference>
<feature type="transmembrane region" description="Helical" evidence="7">
    <location>
        <begin position="148"/>
        <end position="174"/>
    </location>
</feature>
<evidence type="ECO:0000256" key="5">
    <source>
        <dbReference type="ARBA" id="ARBA00022989"/>
    </source>
</evidence>
<feature type="transmembrane region" description="Helical" evidence="7">
    <location>
        <begin position="181"/>
        <end position="200"/>
    </location>
</feature>
<sequence>MTISLISSLTIFLFIAAITPGPNNLLLTSSGANVGFKGSLKLMAGIMLGMQCVLLSSAFGVATLLIIYPALHVGLKIVGSAYLLWLAWKTAVSSYQRLDIPAKTSQAVSWFQGGLLQFLNPKAWMMGLGAVGSFSLSGDAYFSSVITISIVMVIVNFVAGIVWILGGTLISLFLQSRRAWFIFNISMGLLTALCVPLIWIE</sequence>
<dbReference type="GO" id="GO:0033228">
    <property type="term" value="P:cysteine export across plasma membrane"/>
    <property type="evidence" value="ECO:0007669"/>
    <property type="project" value="TreeGrafter"/>
</dbReference>
<reference evidence="9" key="1">
    <citation type="submission" date="2015-06" db="EMBL/GenBank/DDBJ databases">
        <authorList>
            <person name="Urmite Genomes"/>
        </authorList>
    </citation>
    <scope>NUCLEOTIDE SEQUENCE [LARGE SCALE GENOMIC DNA]</scope>
    <source>
        <strain evidence="9">CSUR P1867</strain>
    </source>
</reference>
<feature type="transmembrane region" description="Helical" evidence="7">
    <location>
        <begin position="44"/>
        <end position="68"/>
    </location>
</feature>
<proteinExistence type="predicted"/>
<dbReference type="EMBL" id="CVRY01000007">
    <property type="protein sequence ID" value="CRL64762.1"/>
    <property type="molecule type" value="Genomic_DNA"/>
</dbReference>
<dbReference type="Proteomes" id="UP000183920">
    <property type="component" value="Unassembled WGS sequence"/>
</dbReference>
<keyword evidence="6 7" id="KW-0472">Membrane</keyword>
<dbReference type="RefSeq" id="WP_072064787.1">
    <property type="nucleotide sequence ID" value="NZ_CVRY01000007.1"/>
</dbReference>
<gene>
    <name evidence="8" type="primary">eamB</name>
    <name evidence="8" type="ORF">BN1804_03154</name>
</gene>
<evidence type="ECO:0000313" key="8">
    <source>
        <dbReference type="EMBL" id="CRL64762.1"/>
    </source>
</evidence>
<evidence type="ECO:0000256" key="7">
    <source>
        <dbReference type="SAM" id="Phobius"/>
    </source>
</evidence>
<evidence type="ECO:0000256" key="4">
    <source>
        <dbReference type="ARBA" id="ARBA00022970"/>
    </source>
</evidence>
<dbReference type="InterPro" id="IPR001123">
    <property type="entry name" value="LeuE-type"/>
</dbReference>
<evidence type="ECO:0000256" key="3">
    <source>
        <dbReference type="ARBA" id="ARBA00022692"/>
    </source>
</evidence>
<keyword evidence="3 7" id="KW-0812">Transmembrane</keyword>
<evidence type="ECO:0000256" key="6">
    <source>
        <dbReference type="ARBA" id="ARBA00023136"/>
    </source>
</evidence>
<keyword evidence="2" id="KW-1003">Cell membrane</keyword>
<evidence type="ECO:0000256" key="1">
    <source>
        <dbReference type="ARBA" id="ARBA00004651"/>
    </source>
</evidence>
<keyword evidence="4" id="KW-0813">Transport</keyword>
<dbReference type="Pfam" id="PF01810">
    <property type="entry name" value="LysE"/>
    <property type="match status" value="1"/>
</dbReference>
<comment type="subcellular location">
    <subcellularLocation>
        <location evidence="1">Cell membrane</location>
        <topology evidence="1">Multi-pass membrane protein</topology>
    </subcellularLocation>
</comment>
<evidence type="ECO:0000256" key="2">
    <source>
        <dbReference type="ARBA" id="ARBA00022475"/>
    </source>
</evidence>
<dbReference type="GO" id="GO:0015171">
    <property type="term" value="F:amino acid transmembrane transporter activity"/>
    <property type="evidence" value="ECO:0007669"/>
    <property type="project" value="TreeGrafter"/>
</dbReference>
<accession>A0A0G4QFL9</accession>
<keyword evidence="5 7" id="KW-1133">Transmembrane helix</keyword>
<organism evidence="8 9">
    <name type="scientific">Proteus penneri</name>
    <dbReference type="NCBI Taxonomy" id="102862"/>
    <lineage>
        <taxon>Bacteria</taxon>
        <taxon>Pseudomonadati</taxon>
        <taxon>Pseudomonadota</taxon>
        <taxon>Gammaproteobacteria</taxon>
        <taxon>Enterobacterales</taxon>
        <taxon>Morganellaceae</taxon>
        <taxon>Proteus</taxon>
    </lineage>
</organism>
<dbReference type="AlphaFoldDB" id="A0A0G4QFL9"/>